<dbReference type="Pfam" id="PF04140">
    <property type="entry name" value="ICMT"/>
    <property type="match status" value="1"/>
</dbReference>
<dbReference type="GO" id="GO:0004671">
    <property type="term" value="F:protein C-terminal S-isoprenylcysteine carboxyl O-methyltransferase activity"/>
    <property type="evidence" value="ECO:0007669"/>
    <property type="project" value="InterPro"/>
</dbReference>
<evidence type="ECO:0000256" key="1">
    <source>
        <dbReference type="ARBA" id="ARBA00004141"/>
    </source>
</evidence>
<dbReference type="AlphaFoldDB" id="A0A0U2IU54"/>
<dbReference type="Proteomes" id="UP000067523">
    <property type="component" value="Chromosome"/>
</dbReference>
<accession>A0A0U2IU54</accession>
<feature type="transmembrane region" description="Helical" evidence="5">
    <location>
        <begin position="6"/>
        <end position="23"/>
    </location>
</feature>
<dbReference type="Gene3D" id="1.20.120.1630">
    <property type="match status" value="1"/>
</dbReference>
<dbReference type="STRING" id="118060.ATZ35_06655"/>
<evidence type="ECO:0000256" key="3">
    <source>
        <dbReference type="ARBA" id="ARBA00022989"/>
    </source>
</evidence>
<protein>
    <recommendedName>
        <fullName evidence="8">Isoprenylcysteine carboxyl methyltransferase</fullName>
    </recommendedName>
</protein>
<dbReference type="PANTHER" id="PTHR43847">
    <property type="entry name" value="BLL3993 PROTEIN"/>
    <property type="match status" value="1"/>
</dbReference>
<evidence type="ECO:0000313" key="7">
    <source>
        <dbReference type="Proteomes" id="UP000067523"/>
    </source>
</evidence>
<comment type="subcellular location">
    <subcellularLocation>
        <location evidence="1">Membrane</location>
        <topology evidence="1">Multi-pass membrane protein</topology>
    </subcellularLocation>
</comment>
<evidence type="ECO:0008006" key="8">
    <source>
        <dbReference type="Google" id="ProtNLM"/>
    </source>
</evidence>
<gene>
    <name evidence="6" type="ORF">ATZ35_06655</name>
</gene>
<dbReference type="KEGG" id="erx:ATZ35_06655"/>
<dbReference type="InterPro" id="IPR052527">
    <property type="entry name" value="Metal_cation-efflux_comp"/>
</dbReference>
<evidence type="ECO:0000256" key="4">
    <source>
        <dbReference type="ARBA" id="ARBA00023136"/>
    </source>
</evidence>
<reference evidence="7" key="1">
    <citation type="submission" date="2015-12" db="EMBL/GenBank/DDBJ databases">
        <authorList>
            <person name="Lauer A."/>
            <person name="Humrighouse B."/>
            <person name="Loparev V."/>
            <person name="Shewmaker P.L."/>
            <person name="Whitney A.M."/>
            <person name="McLaughlin R.W."/>
        </authorList>
    </citation>
    <scope>NUCLEOTIDE SEQUENCE [LARGE SCALE GENOMIC DNA]</scope>
    <source>
        <strain evidence="7">LMG 26678</strain>
    </source>
</reference>
<dbReference type="EMBL" id="CP013655">
    <property type="protein sequence ID" value="ALS36846.1"/>
    <property type="molecule type" value="Genomic_DNA"/>
</dbReference>
<dbReference type="GO" id="GO:0016020">
    <property type="term" value="C:membrane"/>
    <property type="evidence" value="ECO:0007669"/>
    <property type="project" value="UniProtKB-SubCell"/>
</dbReference>
<sequence length="171" mass="20190">MNNIVYYLFSLIVLFRLVVLCISKNNEKKLLSKGAVEYGKNISNYLAVLHTIFYFSAFVEGMTRHVKMDFISYIGIMIVSLSFVVLLYVIKSLDYYWTVKLIVEDQHKINNNWVFKTIKHPNYFFNIIPELIGVTLLFHAWRTLLTLSIPYGLCLYFRIRKENDLLSKKNQ</sequence>
<organism evidence="6 7">
    <name type="scientific">Enterococcus rotai</name>
    <dbReference type="NCBI Taxonomy" id="118060"/>
    <lineage>
        <taxon>Bacteria</taxon>
        <taxon>Bacillati</taxon>
        <taxon>Bacillota</taxon>
        <taxon>Bacilli</taxon>
        <taxon>Lactobacillales</taxon>
        <taxon>Enterococcaceae</taxon>
        <taxon>Enterococcus</taxon>
    </lineage>
</organism>
<evidence type="ECO:0000256" key="5">
    <source>
        <dbReference type="SAM" id="Phobius"/>
    </source>
</evidence>
<proteinExistence type="predicted"/>
<name>A0A0U2IU54_9ENTE</name>
<dbReference type="InterPro" id="IPR007269">
    <property type="entry name" value="ICMT_MeTrfase"/>
</dbReference>
<evidence type="ECO:0000256" key="2">
    <source>
        <dbReference type="ARBA" id="ARBA00022692"/>
    </source>
</evidence>
<dbReference type="PANTHER" id="PTHR43847:SF1">
    <property type="entry name" value="BLL3993 PROTEIN"/>
    <property type="match status" value="1"/>
</dbReference>
<keyword evidence="3 5" id="KW-1133">Transmembrane helix</keyword>
<keyword evidence="7" id="KW-1185">Reference proteome</keyword>
<keyword evidence="4 5" id="KW-0472">Membrane</keyword>
<evidence type="ECO:0000313" key="6">
    <source>
        <dbReference type="EMBL" id="ALS36846.1"/>
    </source>
</evidence>
<feature type="transmembrane region" description="Helical" evidence="5">
    <location>
        <begin position="70"/>
        <end position="90"/>
    </location>
</feature>
<dbReference type="RefSeq" id="WP_208930065.1">
    <property type="nucleotide sequence ID" value="NZ_CP013655.1"/>
</dbReference>
<keyword evidence="2 5" id="KW-0812">Transmembrane</keyword>